<evidence type="ECO:0000313" key="2">
    <source>
        <dbReference type="Proteomes" id="UP000467385"/>
    </source>
</evidence>
<reference evidence="1 2" key="1">
    <citation type="journal article" date="2019" name="Emerg. Microbes Infect.">
        <title>Comprehensive subspecies identification of 175 nontuberculous mycobacteria species based on 7547 genomic profiles.</title>
        <authorList>
            <person name="Matsumoto Y."/>
            <person name="Kinjo T."/>
            <person name="Motooka D."/>
            <person name="Nabeya D."/>
            <person name="Jung N."/>
            <person name="Uechi K."/>
            <person name="Horii T."/>
            <person name="Iida T."/>
            <person name="Fujita J."/>
            <person name="Nakamura S."/>
        </authorList>
    </citation>
    <scope>NUCLEOTIDE SEQUENCE [LARGE SCALE GENOMIC DNA]</scope>
    <source>
        <strain evidence="1 2">JCM 14738</strain>
    </source>
</reference>
<dbReference type="SUPFAM" id="SSF109604">
    <property type="entry name" value="HD-domain/PDEase-like"/>
    <property type="match status" value="1"/>
</dbReference>
<dbReference type="Proteomes" id="UP000467385">
    <property type="component" value="Chromosome"/>
</dbReference>
<dbReference type="Gene3D" id="1.10.3210.10">
    <property type="entry name" value="Hypothetical protein af1432"/>
    <property type="match status" value="1"/>
</dbReference>
<dbReference type="EMBL" id="AP022613">
    <property type="protein sequence ID" value="BBZ39000.1"/>
    <property type="molecule type" value="Genomic_DNA"/>
</dbReference>
<evidence type="ECO:0000313" key="1">
    <source>
        <dbReference type="EMBL" id="BBZ39000.1"/>
    </source>
</evidence>
<name>A0A1X1TFB9_9MYCO</name>
<dbReference type="PANTHER" id="PTHR35569">
    <property type="entry name" value="CYANAMIDE HYDRATASE DDI2-RELATED"/>
    <property type="match status" value="1"/>
</dbReference>
<keyword evidence="2" id="KW-1185">Reference proteome</keyword>
<gene>
    <name evidence="1" type="ORF">MCNS_20630</name>
</gene>
<accession>A0A1X1TFB9</accession>
<dbReference type="OrthoDB" id="8478129at2"/>
<organism evidence="1 2">
    <name type="scientific">Mycobacterium conspicuum</name>
    <dbReference type="NCBI Taxonomy" id="44010"/>
    <lineage>
        <taxon>Bacteria</taxon>
        <taxon>Bacillati</taxon>
        <taxon>Actinomycetota</taxon>
        <taxon>Actinomycetes</taxon>
        <taxon>Mycobacteriales</taxon>
        <taxon>Mycobacteriaceae</taxon>
        <taxon>Mycobacterium</taxon>
    </lineage>
</organism>
<dbReference type="RefSeq" id="WP_085232507.1">
    <property type="nucleotide sequence ID" value="NZ_AP022613.1"/>
</dbReference>
<sequence length="195" mass="20815">MLPASPDTAAARAAVALMNDVSDAALAHHVWRTWYFGHHLIAEHLADADLEVGFIAAMLHDLGLTDRFDSDVPFEQAGADAATDTLTRQGWSQDRIGLAAAAIRQHLDVASAEARPEIALVHLGAAADVIGLRVDEIPGDLIEEVLSSHPRRGFVDMVLPALQRQVERKPDSAIAGLFAAVDFGALMTACPLGDR</sequence>
<protein>
    <submittedName>
        <fullName evidence="1">Cyanamide hydratase</fullName>
    </submittedName>
</protein>
<dbReference type="PANTHER" id="PTHR35569:SF1">
    <property type="entry name" value="CYANAMIDE HYDRATASE DDI2-RELATED"/>
    <property type="match status" value="1"/>
</dbReference>
<dbReference type="STRING" id="44010.AWC00_10045"/>
<proteinExistence type="predicted"/>
<dbReference type="AlphaFoldDB" id="A0A1X1TFB9"/>